<dbReference type="RefSeq" id="WP_014969186.1">
    <property type="nucleotide sequence ID" value="NZ_JASBQV010000009.1"/>
</dbReference>
<evidence type="ECO:0000259" key="1">
    <source>
        <dbReference type="PROSITE" id="PS51186"/>
    </source>
</evidence>
<feature type="domain" description="N-acetyltransferase" evidence="1">
    <location>
        <begin position="2"/>
        <end position="157"/>
    </location>
</feature>
<dbReference type="Gene3D" id="3.40.630.30">
    <property type="match status" value="1"/>
</dbReference>
<dbReference type="InterPro" id="IPR000182">
    <property type="entry name" value="GNAT_dom"/>
</dbReference>
<comment type="caution">
    <text evidence="2">The sequence shown here is derived from an EMBL/GenBank/DDBJ whole genome shotgun (WGS) entry which is preliminary data.</text>
</comment>
<dbReference type="SUPFAM" id="SSF55729">
    <property type="entry name" value="Acyl-CoA N-acyltransferases (Nat)"/>
    <property type="match status" value="1"/>
</dbReference>
<dbReference type="Proteomes" id="UP001243286">
    <property type="component" value="Unassembled WGS sequence"/>
</dbReference>
<evidence type="ECO:0000313" key="3">
    <source>
        <dbReference type="Proteomes" id="UP001243286"/>
    </source>
</evidence>
<evidence type="ECO:0000313" key="2">
    <source>
        <dbReference type="EMBL" id="MDI3234905.1"/>
    </source>
</evidence>
<name>A0ABT6R1T3_9BACL</name>
<protein>
    <submittedName>
        <fullName evidence="2">GNAT family N-acetyltransferase</fullName>
    </submittedName>
</protein>
<proteinExistence type="predicted"/>
<gene>
    <name evidence="2" type="ORF">QK289_07775</name>
</gene>
<dbReference type="CDD" id="cd04301">
    <property type="entry name" value="NAT_SF"/>
    <property type="match status" value="1"/>
</dbReference>
<keyword evidence="3" id="KW-1185">Reference proteome</keyword>
<accession>A0ABT6R1T3</accession>
<dbReference type="PANTHER" id="PTHR43792">
    <property type="entry name" value="GNAT FAMILY, PUTATIVE (AFU_ORTHOLOGUE AFUA_3G00765)-RELATED-RELATED"/>
    <property type="match status" value="1"/>
</dbReference>
<sequence length="160" mass="18215">MIELRKMDEADYPAYATLVMDERVMRYITEHALTDSEAKRRFASIIERQRHDRLGTYVVYQDETWIGIGHVTRSVRQPFEAELGYMLLPEQWGNGYGSLLASRLLELATEHELTVVTATIDPNHVASRKILTNLGFHSTYVGPIDGLPGEILEKRLGDPV</sequence>
<dbReference type="EMBL" id="JASBQV010000009">
    <property type="protein sequence ID" value="MDI3234905.1"/>
    <property type="molecule type" value="Genomic_DNA"/>
</dbReference>
<dbReference type="Pfam" id="PF13302">
    <property type="entry name" value="Acetyltransf_3"/>
    <property type="match status" value="1"/>
</dbReference>
<dbReference type="PROSITE" id="PS51186">
    <property type="entry name" value="GNAT"/>
    <property type="match status" value="1"/>
</dbReference>
<dbReference type="InterPro" id="IPR016181">
    <property type="entry name" value="Acyl_CoA_acyltransferase"/>
</dbReference>
<organism evidence="2 3">
    <name type="scientific">Exiguobacterium antarcticum</name>
    <dbReference type="NCBI Taxonomy" id="132920"/>
    <lineage>
        <taxon>Bacteria</taxon>
        <taxon>Bacillati</taxon>
        <taxon>Bacillota</taxon>
        <taxon>Bacilli</taxon>
        <taxon>Bacillales</taxon>
        <taxon>Bacillales Family XII. Incertae Sedis</taxon>
        <taxon>Exiguobacterium</taxon>
    </lineage>
</organism>
<dbReference type="InterPro" id="IPR051531">
    <property type="entry name" value="N-acetyltransferase"/>
</dbReference>
<dbReference type="PANTHER" id="PTHR43792:SF16">
    <property type="entry name" value="N-ACETYLTRANSFERASE DOMAIN-CONTAINING PROTEIN"/>
    <property type="match status" value="1"/>
</dbReference>
<reference evidence="2 3" key="1">
    <citation type="submission" date="2023-04" db="EMBL/GenBank/DDBJ databases">
        <title>Antarctic isolates genomes.</title>
        <authorList>
            <person name="Dimov S.G."/>
        </authorList>
    </citation>
    <scope>NUCLEOTIDE SEQUENCE [LARGE SCALE GENOMIC DNA]</scope>
    <source>
        <strain evidence="2 3">AL19</strain>
    </source>
</reference>